<organism evidence="2 3">
    <name type="scientific">Streptomyces violaceorubidus</name>
    <dbReference type="NCBI Taxonomy" id="284042"/>
    <lineage>
        <taxon>Bacteria</taxon>
        <taxon>Bacillati</taxon>
        <taxon>Actinomycetota</taxon>
        <taxon>Actinomycetes</taxon>
        <taxon>Kitasatosporales</taxon>
        <taxon>Streptomycetaceae</taxon>
        <taxon>Streptomyces</taxon>
    </lineage>
</organism>
<evidence type="ECO:0000256" key="1">
    <source>
        <dbReference type="SAM" id="Phobius"/>
    </source>
</evidence>
<accession>A0ABV1T472</accession>
<dbReference type="RefSeq" id="WP_352149897.1">
    <property type="nucleotide sequence ID" value="NZ_JBEOZY010000045.1"/>
</dbReference>
<reference evidence="2 3" key="1">
    <citation type="submission" date="2024-06" db="EMBL/GenBank/DDBJ databases">
        <title>The Natural Products Discovery Center: Release of the First 8490 Sequenced Strains for Exploring Actinobacteria Biosynthetic Diversity.</title>
        <authorList>
            <person name="Kalkreuter E."/>
            <person name="Kautsar S.A."/>
            <person name="Yang D."/>
            <person name="Bader C.D."/>
            <person name="Teijaro C.N."/>
            <person name="Fluegel L."/>
            <person name="Davis C.M."/>
            <person name="Simpson J.R."/>
            <person name="Lauterbach L."/>
            <person name="Steele A.D."/>
            <person name="Gui C."/>
            <person name="Meng S."/>
            <person name="Li G."/>
            <person name="Viehrig K."/>
            <person name="Ye F."/>
            <person name="Su P."/>
            <person name="Kiefer A.F."/>
            <person name="Nichols A."/>
            <person name="Cepeda A.J."/>
            <person name="Yan W."/>
            <person name="Fan B."/>
            <person name="Jiang Y."/>
            <person name="Adhikari A."/>
            <person name="Zheng C.-J."/>
            <person name="Schuster L."/>
            <person name="Cowan T.M."/>
            <person name="Smanski M.J."/>
            <person name="Chevrette M.G."/>
            <person name="De Carvalho L.P.S."/>
            <person name="Shen B."/>
        </authorList>
    </citation>
    <scope>NUCLEOTIDE SEQUENCE [LARGE SCALE GENOMIC DNA]</scope>
    <source>
        <strain evidence="2 3">NPDC001615</strain>
    </source>
</reference>
<keyword evidence="3" id="KW-1185">Reference proteome</keyword>
<gene>
    <name evidence="2" type="ORF">ABT188_29305</name>
</gene>
<evidence type="ECO:0000313" key="3">
    <source>
        <dbReference type="Proteomes" id="UP001496720"/>
    </source>
</evidence>
<proteinExistence type="predicted"/>
<feature type="transmembrane region" description="Helical" evidence="1">
    <location>
        <begin position="12"/>
        <end position="29"/>
    </location>
</feature>
<comment type="caution">
    <text evidence="2">The sequence shown here is derived from an EMBL/GenBank/DDBJ whole genome shotgun (WGS) entry which is preliminary data.</text>
</comment>
<protein>
    <submittedName>
        <fullName evidence="2">Uncharacterized protein</fullName>
    </submittedName>
</protein>
<dbReference type="EMBL" id="JBEOZY010000045">
    <property type="protein sequence ID" value="MER6168603.1"/>
    <property type="molecule type" value="Genomic_DNA"/>
</dbReference>
<keyword evidence="1" id="KW-0472">Membrane</keyword>
<evidence type="ECO:0000313" key="2">
    <source>
        <dbReference type="EMBL" id="MER6168603.1"/>
    </source>
</evidence>
<keyword evidence="1" id="KW-0812">Transmembrane</keyword>
<dbReference type="Proteomes" id="UP001496720">
    <property type="component" value="Unassembled WGS sequence"/>
</dbReference>
<keyword evidence="1" id="KW-1133">Transmembrane helix</keyword>
<name>A0ABV1T472_9ACTN</name>
<sequence>MAVRLDTDGWSLLAAGVTVLYAAAMHWCMPTPTARLRAFAAPLVGYWMIGSGTACTALGAYLWPHLGAA</sequence>
<feature type="transmembrane region" description="Helical" evidence="1">
    <location>
        <begin position="41"/>
        <end position="63"/>
    </location>
</feature>